<proteinExistence type="predicted"/>
<dbReference type="GO" id="GO:0009909">
    <property type="term" value="P:regulation of flower development"/>
    <property type="evidence" value="ECO:0007669"/>
    <property type="project" value="InterPro"/>
</dbReference>
<evidence type="ECO:0000313" key="5">
    <source>
        <dbReference type="EMBL" id="KAJ9543753.1"/>
    </source>
</evidence>
<gene>
    <name evidence="5" type="ORF">OSB04_023460</name>
</gene>
<accession>A0AA38SRR3</accession>
<keyword evidence="6" id="KW-1185">Reference proteome</keyword>
<protein>
    <recommendedName>
        <fullName evidence="4">CCT domain-containing protein</fullName>
    </recommendedName>
</protein>
<evidence type="ECO:0000256" key="1">
    <source>
        <dbReference type="ARBA" id="ARBA00004123"/>
    </source>
</evidence>
<evidence type="ECO:0000313" key="6">
    <source>
        <dbReference type="Proteomes" id="UP001172457"/>
    </source>
</evidence>
<dbReference type="GO" id="GO:0003700">
    <property type="term" value="F:DNA-binding transcription factor activity"/>
    <property type="evidence" value="ECO:0007669"/>
    <property type="project" value="TreeGrafter"/>
</dbReference>
<dbReference type="InterPro" id="IPR010402">
    <property type="entry name" value="CCT_domain"/>
</dbReference>
<evidence type="ECO:0000259" key="4">
    <source>
        <dbReference type="PROSITE" id="PS51017"/>
    </source>
</evidence>
<dbReference type="AlphaFoldDB" id="A0AA38SRR3"/>
<dbReference type="PROSITE" id="PS51017">
    <property type="entry name" value="CCT"/>
    <property type="match status" value="1"/>
</dbReference>
<comment type="subcellular location">
    <subcellularLocation>
        <location evidence="1 3">Nucleus</location>
    </subcellularLocation>
</comment>
<dbReference type="InterPro" id="IPR045281">
    <property type="entry name" value="CONSTANS-like"/>
</dbReference>
<dbReference type="EMBL" id="JARYMX010000006">
    <property type="protein sequence ID" value="KAJ9543753.1"/>
    <property type="molecule type" value="Genomic_DNA"/>
</dbReference>
<evidence type="ECO:0000256" key="3">
    <source>
        <dbReference type="PROSITE-ProRule" id="PRU00357"/>
    </source>
</evidence>
<evidence type="ECO:0000256" key="2">
    <source>
        <dbReference type="ARBA" id="ARBA00023242"/>
    </source>
</evidence>
<dbReference type="GO" id="GO:0005634">
    <property type="term" value="C:nucleus"/>
    <property type="evidence" value="ECO:0007669"/>
    <property type="project" value="UniProtKB-SubCell"/>
</dbReference>
<dbReference type="PANTHER" id="PTHR31319">
    <property type="entry name" value="ZINC FINGER PROTEIN CONSTANS-LIKE 4"/>
    <property type="match status" value="1"/>
</dbReference>
<name>A0AA38SRR3_9ASTR</name>
<sequence length="241" mass="27109">MMLRLTSSTINSVLYILIYSEPTSSLSIASPPHDMSYNTFPEHHLPPTDSVTPPPPLPVSHFDFRSTATYGGGSHSDCINATPVNNVNGLLFQLLSSPFDSDGSTSSSATNARFTFSAGGGDLQGVNMMQHHHRSESPLSNENDIIFESINKTCRYSPKEKQERIERYRIKKNQRNFNKKIKYVCRKTLADSRPRIKGRFARNDEIERTNNEGGGEEGFGEENVDNWMFNFYDPFSSNLIS</sequence>
<dbReference type="Pfam" id="PF06203">
    <property type="entry name" value="CCT"/>
    <property type="match status" value="1"/>
</dbReference>
<feature type="domain" description="CCT" evidence="4">
    <location>
        <begin position="161"/>
        <end position="203"/>
    </location>
</feature>
<keyword evidence="2 3" id="KW-0539">Nucleus</keyword>
<dbReference type="Proteomes" id="UP001172457">
    <property type="component" value="Chromosome 6"/>
</dbReference>
<dbReference type="PANTHER" id="PTHR31319:SF101">
    <property type="entry name" value="TWO-COMPONENT RESPONSE REGULATOR-LIKE APRR5"/>
    <property type="match status" value="1"/>
</dbReference>
<reference evidence="5" key="1">
    <citation type="submission" date="2023-03" db="EMBL/GenBank/DDBJ databases">
        <title>Chromosome-scale reference genome and RAD-based genetic map of yellow starthistle (Centaurea solstitialis) reveal putative structural variation and QTLs associated with invader traits.</title>
        <authorList>
            <person name="Reatini B."/>
            <person name="Cang F.A."/>
            <person name="Jiang Q."/>
            <person name="Mckibben M.T.W."/>
            <person name="Barker M.S."/>
            <person name="Rieseberg L.H."/>
            <person name="Dlugosch K.M."/>
        </authorList>
    </citation>
    <scope>NUCLEOTIDE SEQUENCE</scope>
    <source>
        <strain evidence="5">CAN-66</strain>
        <tissue evidence="5">Leaf</tissue>
    </source>
</reference>
<organism evidence="5 6">
    <name type="scientific">Centaurea solstitialis</name>
    <name type="common">yellow star-thistle</name>
    <dbReference type="NCBI Taxonomy" id="347529"/>
    <lineage>
        <taxon>Eukaryota</taxon>
        <taxon>Viridiplantae</taxon>
        <taxon>Streptophyta</taxon>
        <taxon>Embryophyta</taxon>
        <taxon>Tracheophyta</taxon>
        <taxon>Spermatophyta</taxon>
        <taxon>Magnoliopsida</taxon>
        <taxon>eudicotyledons</taxon>
        <taxon>Gunneridae</taxon>
        <taxon>Pentapetalae</taxon>
        <taxon>asterids</taxon>
        <taxon>campanulids</taxon>
        <taxon>Asterales</taxon>
        <taxon>Asteraceae</taxon>
        <taxon>Carduoideae</taxon>
        <taxon>Cardueae</taxon>
        <taxon>Centaureinae</taxon>
        <taxon>Centaurea</taxon>
    </lineage>
</organism>
<comment type="caution">
    <text evidence="5">The sequence shown here is derived from an EMBL/GenBank/DDBJ whole genome shotgun (WGS) entry which is preliminary data.</text>
</comment>